<reference evidence="2" key="2">
    <citation type="submission" date="2019-02" db="EMBL/GenBank/DDBJ databases">
        <title>Granulicella sibirica sp. nov., a psychrotolerant acidobacterium isolated from an organic soil layer in forested tundra, West Siberia.</title>
        <authorList>
            <person name="Oshkin I.Y."/>
            <person name="Kulichevskaya I.S."/>
            <person name="Rijpstra W.I.C."/>
            <person name="Sinninghe Damste J.S."/>
            <person name="Rakitin A.L."/>
            <person name="Ravin N.V."/>
            <person name="Dedysh S.N."/>
        </authorList>
    </citation>
    <scope>NUCLEOTIDE SEQUENCE [LARGE SCALE GENOMIC DNA]</scope>
    <source>
        <strain evidence="2">AF10</strain>
    </source>
</reference>
<dbReference type="Proteomes" id="UP000289437">
    <property type="component" value="Unassembled WGS sequence"/>
</dbReference>
<evidence type="ECO:0000313" key="1">
    <source>
        <dbReference type="EMBL" id="RXH58643.1"/>
    </source>
</evidence>
<evidence type="ECO:0000313" key="2">
    <source>
        <dbReference type="Proteomes" id="UP000289437"/>
    </source>
</evidence>
<gene>
    <name evidence="1" type="ORF">GRAN_1953</name>
</gene>
<name>A0A4Q0T4P8_9BACT</name>
<dbReference type="EMBL" id="RDSM01000001">
    <property type="protein sequence ID" value="RXH58643.1"/>
    <property type="molecule type" value="Genomic_DNA"/>
</dbReference>
<dbReference type="AlphaFoldDB" id="A0A4Q0T4P8"/>
<comment type="caution">
    <text evidence="1">The sequence shown here is derived from an EMBL/GenBank/DDBJ whole genome shotgun (WGS) entry which is preliminary data.</text>
</comment>
<accession>A0A4Q0T4P8</accession>
<organism evidence="1 2">
    <name type="scientific">Granulicella sibirica</name>
    <dbReference type="NCBI Taxonomy" id="2479048"/>
    <lineage>
        <taxon>Bacteria</taxon>
        <taxon>Pseudomonadati</taxon>
        <taxon>Acidobacteriota</taxon>
        <taxon>Terriglobia</taxon>
        <taxon>Terriglobales</taxon>
        <taxon>Acidobacteriaceae</taxon>
        <taxon>Granulicella</taxon>
    </lineage>
</organism>
<keyword evidence="2" id="KW-1185">Reference proteome</keyword>
<reference evidence="1 2" key="1">
    <citation type="submission" date="2018-11" db="EMBL/GenBank/DDBJ databases">
        <authorList>
            <person name="Mardanov A.V."/>
            <person name="Ravin N.V."/>
            <person name="Dedysh S.N."/>
        </authorList>
    </citation>
    <scope>NUCLEOTIDE SEQUENCE [LARGE SCALE GENOMIC DNA]</scope>
    <source>
        <strain evidence="1 2">AF10</strain>
    </source>
</reference>
<proteinExistence type="predicted"/>
<protein>
    <submittedName>
        <fullName evidence="1">Uncharacterized protein</fullName>
    </submittedName>
</protein>
<sequence>MTSAQTNSPHPSVEMRAFLHVDVDGAPNAYGPNESKALDYEKHAHVGSKLSGKVVGYLTEKDHRTPVRQGPNDPYPGYYISTTAFYDRSIDNEHDPRRYVDAAKINYLVLGNFGIHNHVKIGDFAAVYSSRTRKSVFAIVGDEGNASGCEGSLALVQSLGYPITDGKEDSVDDTEITIRYFPGSNPNHTFFHTQAKLDAAAKALGLSKQFDEKR</sequence>